<accession>A0ABN1U1L0</accession>
<protein>
    <submittedName>
        <fullName evidence="1">Uncharacterized protein</fullName>
    </submittedName>
</protein>
<proteinExistence type="predicted"/>
<evidence type="ECO:0000313" key="1">
    <source>
        <dbReference type="EMBL" id="GAA1111462.1"/>
    </source>
</evidence>
<evidence type="ECO:0000313" key="2">
    <source>
        <dbReference type="Proteomes" id="UP001501581"/>
    </source>
</evidence>
<sequence length="116" mass="12375">MPNEIDELNVVQDAELLYESIRAMKQISAEVATPSTMRAMLGHLSVAGHLLPEVLVEFGETLATAAASGEHPELAAENVAECQRFLDQAADLAYQAGSALASAKRSLEPQPTPEDD</sequence>
<dbReference type="Proteomes" id="UP001501581">
    <property type="component" value="Unassembled WGS sequence"/>
</dbReference>
<gene>
    <name evidence="1" type="ORF">GCM10009668_35830</name>
</gene>
<dbReference type="EMBL" id="BAAALG010000013">
    <property type="protein sequence ID" value="GAA1111462.1"/>
    <property type="molecule type" value="Genomic_DNA"/>
</dbReference>
<reference evidence="1 2" key="1">
    <citation type="journal article" date="2019" name="Int. J. Syst. Evol. Microbiol.">
        <title>The Global Catalogue of Microorganisms (GCM) 10K type strain sequencing project: providing services to taxonomists for standard genome sequencing and annotation.</title>
        <authorList>
            <consortium name="The Broad Institute Genomics Platform"/>
            <consortium name="The Broad Institute Genome Sequencing Center for Infectious Disease"/>
            <person name="Wu L."/>
            <person name="Ma J."/>
        </authorList>
    </citation>
    <scope>NUCLEOTIDE SEQUENCE [LARGE SCALE GENOMIC DNA]</scope>
    <source>
        <strain evidence="1 2">JCM 13008</strain>
    </source>
</reference>
<comment type="caution">
    <text evidence="1">The sequence shown here is derived from an EMBL/GenBank/DDBJ whole genome shotgun (WGS) entry which is preliminary data.</text>
</comment>
<dbReference type="RefSeq" id="WP_343996240.1">
    <property type="nucleotide sequence ID" value="NZ_BAAALG010000013.1"/>
</dbReference>
<name>A0ABN1U1L0_9ACTN</name>
<organism evidence="1 2">
    <name type="scientific">Nocardioides dubius</name>
    <dbReference type="NCBI Taxonomy" id="317019"/>
    <lineage>
        <taxon>Bacteria</taxon>
        <taxon>Bacillati</taxon>
        <taxon>Actinomycetota</taxon>
        <taxon>Actinomycetes</taxon>
        <taxon>Propionibacteriales</taxon>
        <taxon>Nocardioidaceae</taxon>
        <taxon>Nocardioides</taxon>
    </lineage>
</organism>
<keyword evidence="2" id="KW-1185">Reference proteome</keyword>